<dbReference type="Pfam" id="PF12646">
    <property type="entry name" value="DUF3783"/>
    <property type="match status" value="1"/>
</dbReference>
<dbReference type="InterPro" id="IPR016621">
    <property type="entry name" value="UCP014543"/>
</dbReference>
<accession>A0A6I2UZ47</accession>
<dbReference type="RefSeq" id="WP_154621397.1">
    <property type="nucleotide sequence ID" value="NZ_VUNL01000013.1"/>
</dbReference>
<protein>
    <submittedName>
        <fullName evidence="1">DUF3783 domain-containing protein</fullName>
    </submittedName>
</protein>
<dbReference type="EMBL" id="VUNL01000013">
    <property type="protein sequence ID" value="MSV25635.1"/>
    <property type="molecule type" value="Genomic_DNA"/>
</dbReference>
<sequence>MKRKEQVLFYQFRDAAKLELARSVLRRMGIATKILPENAWREKVGYLLGAGGFKASSAKDDGEFSFPHEVMILQNIRNKRLDEVLRALREAGVPPIPFKSVVTPFNTLWTLRRLCETMQKEHAFMLRQGEKGQKAEQ</sequence>
<evidence type="ECO:0000313" key="1">
    <source>
        <dbReference type="EMBL" id="MSV25635.1"/>
    </source>
</evidence>
<comment type="caution">
    <text evidence="1">The sequence shown here is derived from an EMBL/GenBank/DDBJ whole genome shotgun (WGS) entry which is preliminary data.</text>
</comment>
<organism evidence="1 2">
    <name type="scientific">Selenomonas montiformis</name>
    <dbReference type="NCBI Taxonomy" id="2652285"/>
    <lineage>
        <taxon>Bacteria</taxon>
        <taxon>Bacillati</taxon>
        <taxon>Bacillota</taxon>
        <taxon>Negativicutes</taxon>
        <taxon>Selenomonadales</taxon>
        <taxon>Selenomonadaceae</taxon>
        <taxon>Selenomonas</taxon>
    </lineage>
</organism>
<keyword evidence="2" id="KW-1185">Reference proteome</keyword>
<dbReference type="AlphaFoldDB" id="A0A6I2UZ47"/>
<name>A0A6I2UZ47_9FIRM</name>
<proteinExistence type="predicted"/>
<evidence type="ECO:0000313" key="2">
    <source>
        <dbReference type="Proteomes" id="UP000430222"/>
    </source>
</evidence>
<reference evidence="1 2" key="1">
    <citation type="submission" date="2019-08" db="EMBL/GenBank/DDBJ databases">
        <title>In-depth cultivation of the pig gut microbiome towards novel bacterial diversity and tailored functional studies.</title>
        <authorList>
            <person name="Wylensek D."/>
            <person name="Hitch T.C.A."/>
            <person name="Clavel T."/>
        </authorList>
    </citation>
    <scope>NUCLEOTIDE SEQUENCE [LARGE SCALE GENOMIC DNA]</scope>
    <source>
        <strain evidence="2">WCA-380-WT-3B3</strain>
    </source>
</reference>
<dbReference type="Proteomes" id="UP000430222">
    <property type="component" value="Unassembled WGS sequence"/>
</dbReference>
<gene>
    <name evidence="1" type="ORF">FYJ78_10755</name>
</gene>